<organism evidence="2 3">
    <name type="scientific">Pukyongia salina</name>
    <dbReference type="NCBI Taxonomy" id="2094025"/>
    <lineage>
        <taxon>Bacteria</taxon>
        <taxon>Pseudomonadati</taxon>
        <taxon>Bacteroidota</taxon>
        <taxon>Flavobacteriia</taxon>
        <taxon>Flavobacteriales</taxon>
        <taxon>Flavobacteriaceae</taxon>
        <taxon>Pukyongia</taxon>
    </lineage>
</organism>
<sequence>MKKRIPINLLLLLALLCFNLNLNAQGPGSLFVDAGPDVTADCAVGGCADITATFLQTFDTSGLTYNVSSIPYNPPFPFNGLANSLNPNIDDAWSSVDTLPFDFCFFGDLETEFQVGSNGVIRFDVDPLDTTNAWAFTQDLPNNTNPTLGEANVFTPVHDIDPSASTTEEIGYEVLGTFPNRVLVVSYYEVPMFSSSCNSLLATHMAVFYEFSNVVEIYIQDKPTCSTWNSGNAAIGIQNDAGDTAYVPPGRNTSDSPWTTSNEAWSFAPTGPPTYVFGWYDSTGTLISNSPTINVCVTGTETFEARVTWTNTCNGDMVTLSDFVDVTSTAPFTIDLGPDVTTCSSNDIILNANPGIPDLSYEWFIDGISQGPSTVNDDTFTAMAPNSGVYSVEVFDPLDPTCITGDSVQIDFLFQPVANPADDLFICDDGVNMGIFDLTQNDAVVLGGQNPANFNITYHNSMADANTGANPIATPAAYPIATPPVETIWVRIEDLTGTCFDVDDFIIQFQPAMAGPMTDIVTCDDDANGIVTLDLVLLKNPEALNGQSPSLYSVSYHPTQADADANTNPHPNPYDVTAPSETIFVRVENNATPTCYATDSFVVDIFEAPPANVPTPYEVCDDIPNDGFAEFDLTSKDLEITGGNPNAVVSYHFSFANAQAGTFPLASPYTNTVQGFQTVYARVENINNPDCFNIVPLDLVVNDSPAITDPISDYFICDNDGDGIEIFDLTSKDAEILNILVNVTLTYHQSQPEAEAGLNPIMPANAYGSGGEVIWVRGENSAGCYTVGSFGLILGSIPSFVEVPVFEQCDNDGDGVEDFDLNMQNATIVDGNLALSVSYHPTQVDADANTNPLAIPYTSAGETIYVRVEDNMTGCYGTFAMDLVVVMAPEIFQPDPLTYCDDDNDGFGEFTLTDADEDVVNGNPSGNLVVSYHETLADAQNNVNALVSPYANVDPFLQTVYVRLTDIATGCYSTTTLLLIVQDSPLINDPQPLVVCDDDNDGFALFDLTQAEAEILGSLNPSDYTITYYEDPALSIAIVNTTAYPNLSNPQTIYVVVEDISNGCQGQTTLELQVNLPPQINAPTPLELCDVNNPGDEMEPFNLESKTFEITGGDPGIVITYHETQADADTGANALSSPYVNQVPQPQTIYIRAVGATTGCVTSQGFTLDLVVNPVPSPVTPTPLEVCDADNDGFALFDLNSKNTEIAGGELVAITYHETLADAQAGIFALSSPYQNIVSGSQTVYARATYSPINPPPFNTGCYRVVELELIAVPTPVVPLTLDPLVICDPEGNGVETFDLTLQDAAVLGSQDPGEHTITYHESLASAQAGTPFIGTPTAYQNTSNPQTIWVRLTHNGSGCFAITSFELQTPEGPGVTQPTPLSVCDDVGEPNDGVTLFDLTVKNDEITGGVLGVGVQYYETLADAQNNTNAIDPATAYENISNPQTVFVRVTDGNSGCVDTTVSLTLRVNANPEPGTPEALSLCDVNDPGDGMEVFDLTQAALQITGGSPWDLTYHESYQEAFDGLNAIVDPTMYTNTSSPQTIYVRVENNTIPEGCFEIVELVLIVDPLPDATAVITPLILCEVPSDGFGLFDLSSKIEEILGGQDPGIFQVSFYESQAEADAQLNPILNTTSYPNTTNPQTIYVGILNSDTGCYIAQQSFEIEEREGAVATTPDPYIICDNVEPNDGLGEFVLDGSTAESQVVIDQILGGQDPSVYLLSFHPTLEDAHANTNALGSPFANTINPQLIYARVENSGTDCYDITQVILKVEELPEVFLEESYRLCVDANGNPIPQEEGSLSPPVIDTGLDPALYSFEWFIDGQLQLGQDDPSIVALSGGTYSVIVTENNSGCSTEAVTTVTISSPPLAWDAQVVTPAFAGAHAIQATAEGLGEYSFQLDDGPFQSEGLFEGVLPGMHLVTIKDVNGCGSVTVEVSIIDYPRFVTPNQDGYHDTWNIIGIAGGDPTAKIYIFDRFGKLLKQLSPLGEGWDGTYNGNPMPSSDYWFLVEYTEDETRKEFKGHFTLKR</sequence>
<dbReference type="Proteomes" id="UP000238442">
    <property type="component" value="Chromosome"/>
</dbReference>
<dbReference type="InterPro" id="IPR026341">
    <property type="entry name" value="T9SS_type_B"/>
</dbReference>
<dbReference type="Pfam" id="PF13585">
    <property type="entry name" value="CHU_C"/>
    <property type="match status" value="1"/>
</dbReference>
<keyword evidence="1" id="KW-0732">Signal</keyword>
<evidence type="ECO:0008006" key="4">
    <source>
        <dbReference type="Google" id="ProtNLM"/>
    </source>
</evidence>
<dbReference type="RefSeq" id="WP_105214429.1">
    <property type="nucleotide sequence ID" value="NZ_CP027062.1"/>
</dbReference>
<feature type="signal peptide" evidence="1">
    <location>
        <begin position="1"/>
        <end position="24"/>
    </location>
</feature>
<keyword evidence="3" id="KW-1185">Reference proteome</keyword>
<feature type="chain" id="PRO_5015732491" description="Gliding motility-associated C-terminal domain-containing protein" evidence="1">
    <location>
        <begin position="25"/>
        <end position="2025"/>
    </location>
</feature>
<accession>A0A2S0HTJ0</accession>
<protein>
    <recommendedName>
        <fullName evidence="4">Gliding motility-associated C-terminal domain-containing protein</fullName>
    </recommendedName>
</protein>
<evidence type="ECO:0000313" key="3">
    <source>
        <dbReference type="Proteomes" id="UP000238442"/>
    </source>
</evidence>
<dbReference type="EMBL" id="CP027062">
    <property type="protein sequence ID" value="AVI49987.1"/>
    <property type="molecule type" value="Genomic_DNA"/>
</dbReference>
<reference evidence="2 3" key="1">
    <citation type="submission" date="2018-02" db="EMBL/GenBank/DDBJ databases">
        <title>Genomic analysis of the strain RR4-38 isolated from a seawater recirculating aquaculture system.</title>
        <authorList>
            <person name="Kim Y.-S."/>
            <person name="Jang Y.H."/>
            <person name="Kim K.-H."/>
        </authorList>
    </citation>
    <scope>NUCLEOTIDE SEQUENCE [LARGE SCALE GENOMIC DNA]</scope>
    <source>
        <strain evidence="2 3">RR4-38</strain>
    </source>
</reference>
<evidence type="ECO:0000256" key="1">
    <source>
        <dbReference type="SAM" id="SignalP"/>
    </source>
</evidence>
<dbReference type="NCBIfam" id="TIGR04131">
    <property type="entry name" value="Bac_Flav_CTERM"/>
    <property type="match status" value="1"/>
</dbReference>
<evidence type="ECO:0000313" key="2">
    <source>
        <dbReference type="EMBL" id="AVI49987.1"/>
    </source>
</evidence>
<name>A0A2S0HTJ0_9FLAO</name>
<proteinExistence type="predicted"/>
<dbReference type="KEGG" id="aue:C5O00_01920"/>
<dbReference type="OrthoDB" id="9765926at2"/>
<gene>
    <name evidence="2" type="ORF">C5O00_01920</name>
</gene>